<proteinExistence type="predicted"/>
<evidence type="ECO:0008006" key="3">
    <source>
        <dbReference type="Google" id="ProtNLM"/>
    </source>
</evidence>
<evidence type="ECO:0000313" key="1">
    <source>
        <dbReference type="EMBL" id="KAF1917233.1"/>
    </source>
</evidence>
<reference evidence="1" key="1">
    <citation type="journal article" date="2020" name="Stud. Mycol.">
        <title>101 Dothideomycetes genomes: a test case for predicting lifestyles and emergence of pathogens.</title>
        <authorList>
            <person name="Haridas S."/>
            <person name="Albert R."/>
            <person name="Binder M."/>
            <person name="Bloem J."/>
            <person name="Labutti K."/>
            <person name="Salamov A."/>
            <person name="Andreopoulos B."/>
            <person name="Baker S."/>
            <person name="Barry K."/>
            <person name="Bills G."/>
            <person name="Bluhm B."/>
            <person name="Cannon C."/>
            <person name="Castanera R."/>
            <person name="Culley D."/>
            <person name="Daum C."/>
            <person name="Ezra D."/>
            <person name="Gonzalez J."/>
            <person name="Henrissat B."/>
            <person name="Kuo A."/>
            <person name="Liang C."/>
            <person name="Lipzen A."/>
            <person name="Lutzoni F."/>
            <person name="Magnuson J."/>
            <person name="Mondo S."/>
            <person name="Nolan M."/>
            <person name="Ohm R."/>
            <person name="Pangilinan J."/>
            <person name="Park H.-J."/>
            <person name="Ramirez L."/>
            <person name="Alfaro M."/>
            <person name="Sun H."/>
            <person name="Tritt A."/>
            <person name="Yoshinaga Y."/>
            <person name="Zwiers L.-H."/>
            <person name="Turgeon B."/>
            <person name="Goodwin S."/>
            <person name="Spatafora J."/>
            <person name="Crous P."/>
            <person name="Grigoriev I."/>
        </authorList>
    </citation>
    <scope>NUCLEOTIDE SEQUENCE</scope>
    <source>
        <strain evidence="1">HMLAC05119</strain>
    </source>
</reference>
<keyword evidence="2" id="KW-1185">Reference proteome</keyword>
<gene>
    <name evidence="1" type="ORF">BDU57DRAFT_593694</name>
</gene>
<evidence type="ECO:0000313" key="2">
    <source>
        <dbReference type="Proteomes" id="UP000800096"/>
    </source>
</evidence>
<organism evidence="1 2">
    <name type="scientific">Ampelomyces quisqualis</name>
    <name type="common">Powdery mildew agent</name>
    <dbReference type="NCBI Taxonomy" id="50730"/>
    <lineage>
        <taxon>Eukaryota</taxon>
        <taxon>Fungi</taxon>
        <taxon>Dikarya</taxon>
        <taxon>Ascomycota</taxon>
        <taxon>Pezizomycotina</taxon>
        <taxon>Dothideomycetes</taxon>
        <taxon>Pleosporomycetidae</taxon>
        <taxon>Pleosporales</taxon>
        <taxon>Pleosporineae</taxon>
        <taxon>Phaeosphaeriaceae</taxon>
        <taxon>Ampelomyces</taxon>
    </lineage>
</organism>
<protein>
    <recommendedName>
        <fullName evidence="3">Transcription factor domain-containing protein</fullName>
    </recommendedName>
</protein>
<dbReference type="EMBL" id="ML979134">
    <property type="protein sequence ID" value="KAF1917233.1"/>
    <property type="molecule type" value="Genomic_DNA"/>
</dbReference>
<dbReference type="Proteomes" id="UP000800096">
    <property type="component" value="Unassembled WGS sequence"/>
</dbReference>
<accession>A0A6A5QPB2</accession>
<name>A0A6A5QPB2_AMPQU</name>
<dbReference type="AlphaFoldDB" id="A0A6A5QPB2"/>
<sequence>MVIFAAAESQLSCKIAFGLADRSIEVLQHIALRGTSWPESCIVAIRNLVAQLERSRKGSINASSCNLPVTPRRATSPPNQTYLGNLNRTQGPQNTAPSAAFAATTTGDVEPQSLSRNPNSNSFGELGAALQSATSQYPFDIAGNYFNGSSNFLGIAQQSSDIPRALEDITQLFSSEDMTRWMGPDYGFDRLL</sequence>
<dbReference type="OrthoDB" id="3266505at2759"/>